<keyword evidence="2" id="KW-1185">Reference proteome</keyword>
<name>A0A0J1CJD1_9BURK</name>
<dbReference type="Proteomes" id="UP000035963">
    <property type="component" value="Unassembled WGS sequence"/>
</dbReference>
<protein>
    <submittedName>
        <fullName evidence="1">Uncharacterized protein</fullName>
    </submittedName>
</protein>
<evidence type="ECO:0000313" key="1">
    <source>
        <dbReference type="EMBL" id="KLU20679.1"/>
    </source>
</evidence>
<gene>
    <name evidence="1" type="ORF">EOS_39875</name>
</gene>
<accession>A0A0J1CJD1</accession>
<evidence type="ECO:0000313" key="2">
    <source>
        <dbReference type="Proteomes" id="UP000035963"/>
    </source>
</evidence>
<dbReference type="AlphaFoldDB" id="A0A0J1CJD1"/>
<reference evidence="1 2" key="1">
    <citation type="journal article" date="2015" name="Genome Announc.">
        <title>Draft Genome Sequence of Burkholderia sp. Strain PML1(12), an Ectomycorrhizosphere-Inhabiting Bacterium with Effective Mineral-Weathering Ability.</title>
        <authorList>
            <person name="Uroz S."/>
            <person name="Oger P."/>
        </authorList>
    </citation>
    <scope>NUCLEOTIDE SEQUENCE [LARGE SCALE GENOMIC DNA]</scope>
    <source>
        <strain evidence="2">PML1(12)</strain>
    </source>
</reference>
<sequence length="122" mass="13342">MGEISEAMLDFLFKEFGWLFDQAQEANVDPAQAAYAMSENSDFVKDLAENLPGFVDALREYLGDVFDAGSYHLQDGTQLKAAFSGGSFGACGRKCASMRLQSNHFIDSRGASTLMRDRAHGT</sequence>
<dbReference type="EMBL" id="AEJF01000245">
    <property type="protein sequence ID" value="KLU20679.1"/>
    <property type="molecule type" value="Genomic_DNA"/>
</dbReference>
<dbReference type="PATRIC" id="fig|908627.4.peg.8929"/>
<proteinExistence type="predicted"/>
<organism evidence="1 2">
    <name type="scientific">Caballeronia mineralivorans PML1(12)</name>
    <dbReference type="NCBI Taxonomy" id="908627"/>
    <lineage>
        <taxon>Bacteria</taxon>
        <taxon>Pseudomonadati</taxon>
        <taxon>Pseudomonadota</taxon>
        <taxon>Betaproteobacteria</taxon>
        <taxon>Burkholderiales</taxon>
        <taxon>Burkholderiaceae</taxon>
        <taxon>Caballeronia</taxon>
    </lineage>
</organism>
<comment type="caution">
    <text evidence="1">The sequence shown here is derived from an EMBL/GenBank/DDBJ whole genome shotgun (WGS) entry which is preliminary data.</text>
</comment>